<dbReference type="InterPro" id="IPR029033">
    <property type="entry name" value="His_PPase_superfam"/>
</dbReference>
<name>A0AAV4DCG0_9GAST</name>
<evidence type="ECO:0000313" key="1">
    <source>
        <dbReference type="EMBL" id="GFO41753.1"/>
    </source>
</evidence>
<accession>A0AAV4DCG0</accession>
<evidence type="ECO:0000313" key="2">
    <source>
        <dbReference type="Proteomes" id="UP000735302"/>
    </source>
</evidence>
<dbReference type="EMBL" id="BLXT01007710">
    <property type="protein sequence ID" value="GFO41753.1"/>
    <property type="molecule type" value="Genomic_DNA"/>
</dbReference>
<dbReference type="InterPro" id="IPR033379">
    <property type="entry name" value="Acid_Pase_AS"/>
</dbReference>
<sequence>MSALYRRAGVLALGTGGYVYLYHRKHLPERVLALQTNDGPQVLTTEICPPSNIIEGRAKVPVESAKSGPLVLQLQQVQVIFRHGARTPIHTIPKLPEVEYYPDYFCRCHDASMFPCERVSLVDGREPAWSDCDTDLARTPLRVSASCFLTDENVQACQQELYFEKKIMIGNRIGRQS</sequence>
<organism evidence="1 2">
    <name type="scientific">Plakobranchus ocellatus</name>
    <dbReference type="NCBI Taxonomy" id="259542"/>
    <lineage>
        <taxon>Eukaryota</taxon>
        <taxon>Metazoa</taxon>
        <taxon>Spiralia</taxon>
        <taxon>Lophotrochozoa</taxon>
        <taxon>Mollusca</taxon>
        <taxon>Gastropoda</taxon>
        <taxon>Heterobranchia</taxon>
        <taxon>Euthyneura</taxon>
        <taxon>Panpulmonata</taxon>
        <taxon>Sacoglossa</taxon>
        <taxon>Placobranchoidea</taxon>
        <taxon>Plakobranchidae</taxon>
        <taxon>Plakobranchus</taxon>
    </lineage>
</organism>
<comment type="caution">
    <text evidence="1">The sequence shown here is derived from an EMBL/GenBank/DDBJ whole genome shotgun (WGS) entry which is preliminary data.</text>
</comment>
<proteinExistence type="predicted"/>
<gene>
    <name evidence="1" type="ORF">PoB_006825800</name>
</gene>
<dbReference type="SUPFAM" id="SSF53254">
    <property type="entry name" value="Phosphoglycerate mutase-like"/>
    <property type="match status" value="1"/>
</dbReference>
<dbReference type="AlphaFoldDB" id="A0AAV4DCG0"/>
<keyword evidence="2" id="KW-1185">Reference proteome</keyword>
<dbReference type="Gene3D" id="3.40.50.1240">
    <property type="entry name" value="Phosphoglycerate mutase-like"/>
    <property type="match status" value="1"/>
</dbReference>
<protein>
    <submittedName>
        <fullName evidence="1">Uncharacterized protein</fullName>
    </submittedName>
</protein>
<reference evidence="1 2" key="1">
    <citation type="journal article" date="2021" name="Elife">
        <title>Chloroplast acquisition without the gene transfer in kleptoplastic sea slugs, Plakobranchus ocellatus.</title>
        <authorList>
            <person name="Maeda T."/>
            <person name="Takahashi S."/>
            <person name="Yoshida T."/>
            <person name="Shimamura S."/>
            <person name="Takaki Y."/>
            <person name="Nagai Y."/>
            <person name="Toyoda A."/>
            <person name="Suzuki Y."/>
            <person name="Arimoto A."/>
            <person name="Ishii H."/>
            <person name="Satoh N."/>
            <person name="Nishiyama T."/>
            <person name="Hasebe M."/>
            <person name="Maruyama T."/>
            <person name="Minagawa J."/>
            <person name="Obokata J."/>
            <person name="Shigenobu S."/>
        </authorList>
    </citation>
    <scope>NUCLEOTIDE SEQUENCE [LARGE SCALE GENOMIC DNA]</scope>
</reference>
<dbReference type="Proteomes" id="UP000735302">
    <property type="component" value="Unassembled WGS sequence"/>
</dbReference>
<dbReference type="PROSITE" id="PS00616">
    <property type="entry name" value="HIS_ACID_PHOSPHAT_1"/>
    <property type="match status" value="1"/>
</dbReference>